<feature type="region of interest" description="Disordered" evidence="1">
    <location>
        <begin position="184"/>
        <end position="203"/>
    </location>
</feature>
<sequence length="355" mass="37426">MPPAHPSFHFHSIAGASTSAGGAGGGVNGVGGGGGAIISLPRACAWCGRGGNLHLAAADPNCRCQQDSVLFASLHQRGAPDASLSADVENCSSNGQRNQIISKQMKSKTSQRQRKAASVTPTRLGMSPIADGGEPHSPNADPAAEEDVANLESARPLSANVAQHCLVPSPYRPNVHHRKLLRKSAIASSSSTSAHPPDSVFNPQQNLFRTQHISGLLGSLPSSLQDGASPWQALSSSTVAPSSIQELFYSPLHPLYQHPQQQQQRQLVLVKPSSYRHIRSGGRCGMRGGMYISGKIGPVGGGGVLRDSLAPQKSAPSVSGSMKLWSNMGFVDPHEQWHSPLSVVAQRRARLKQPK</sequence>
<feature type="region of interest" description="Disordered" evidence="1">
    <location>
        <begin position="90"/>
        <end position="151"/>
    </location>
</feature>
<dbReference type="AlphaFoldDB" id="A0AAV4B987"/>
<keyword evidence="3" id="KW-1185">Reference proteome</keyword>
<feature type="compositionally biased region" description="Polar residues" evidence="1">
    <location>
        <begin position="90"/>
        <end position="104"/>
    </location>
</feature>
<feature type="compositionally biased region" description="Low complexity" evidence="1">
    <location>
        <begin position="184"/>
        <end position="194"/>
    </location>
</feature>
<dbReference type="Proteomes" id="UP000735302">
    <property type="component" value="Unassembled WGS sequence"/>
</dbReference>
<reference evidence="2 3" key="1">
    <citation type="journal article" date="2021" name="Elife">
        <title>Chloroplast acquisition without the gene transfer in kleptoplastic sea slugs, Plakobranchus ocellatus.</title>
        <authorList>
            <person name="Maeda T."/>
            <person name="Takahashi S."/>
            <person name="Yoshida T."/>
            <person name="Shimamura S."/>
            <person name="Takaki Y."/>
            <person name="Nagai Y."/>
            <person name="Toyoda A."/>
            <person name="Suzuki Y."/>
            <person name="Arimoto A."/>
            <person name="Ishii H."/>
            <person name="Satoh N."/>
            <person name="Nishiyama T."/>
            <person name="Hasebe M."/>
            <person name="Maruyama T."/>
            <person name="Minagawa J."/>
            <person name="Obokata J."/>
            <person name="Shigenobu S."/>
        </authorList>
    </citation>
    <scope>NUCLEOTIDE SEQUENCE [LARGE SCALE GENOMIC DNA]</scope>
</reference>
<evidence type="ECO:0000313" key="3">
    <source>
        <dbReference type="Proteomes" id="UP000735302"/>
    </source>
</evidence>
<dbReference type="EMBL" id="BLXT01004610">
    <property type="protein sequence ID" value="GFO15391.1"/>
    <property type="molecule type" value="Genomic_DNA"/>
</dbReference>
<protein>
    <submittedName>
        <fullName evidence="2">Uncharacterized protein</fullName>
    </submittedName>
</protein>
<comment type="caution">
    <text evidence="2">The sequence shown here is derived from an EMBL/GenBank/DDBJ whole genome shotgun (WGS) entry which is preliminary data.</text>
</comment>
<name>A0AAV4B987_9GAST</name>
<feature type="compositionally biased region" description="Basic residues" evidence="1">
    <location>
        <begin position="105"/>
        <end position="115"/>
    </location>
</feature>
<gene>
    <name evidence="2" type="ORF">PoB_004189600</name>
</gene>
<organism evidence="2 3">
    <name type="scientific">Plakobranchus ocellatus</name>
    <dbReference type="NCBI Taxonomy" id="259542"/>
    <lineage>
        <taxon>Eukaryota</taxon>
        <taxon>Metazoa</taxon>
        <taxon>Spiralia</taxon>
        <taxon>Lophotrochozoa</taxon>
        <taxon>Mollusca</taxon>
        <taxon>Gastropoda</taxon>
        <taxon>Heterobranchia</taxon>
        <taxon>Euthyneura</taxon>
        <taxon>Panpulmonata</taxon>
        <taxon>Sacoglossa</taxon>
        <taxon>Placobranchoidea</taxon>
        <taxon>Plakobranchidae</taxon>
        <taxon>Plakobranchus</taxon>
    </lineage>
</organism>
<proteinExistence type="predicted"/>
<evidence type="ECO:0000313" key="2">
    <source>
        <dbReference type="EMBL" id="GFO15391.1"/>
    </source>
</evidence>
<accession>A0AAV4B987</accession>
<evidence type="ECO:0000256" key="1">
    <source>
        <dbReference type="SAM" id="MobiDB-lite"/>
    </source>
</evidence>